<evidence type="ECO:0000313" key="2">
    <source>
        <dbReference type="Proteomes" id="UP000003824"/>
    </source>
</evidence>
<dbReference type="AlphaFoldDB" id="D6A487"/>
<gene>
    <name evidence="1" type="ORF">SSFG_00981</name>
</gene>
<evidence type="ECO:0000313" key="1">
    <source>
        <dbReference type="EMBL" id="EFE65727.2"/>
    </source>
</evidence>
<dbReference type="Proteomes" id="UP000003824">
    <property type="component" value="Unassembled WGS sequence"/>
</dbReference>
<name>D6A487_STRV1</name>
<sequence length="69" mass="7880">MSDETYKARYWRYYSEQEEECDTLDEAVAFLSNGWERGNLSEIAVIGPDGTTALSGERLHQRMMSLLGT</sequence>
<dbReference type="EMBL" id="DS999641">
    <property type="protein sequence ID" value="EFE65727.2"/>
    <property type="molecule type" value="Genomic_DNA"/>
</dbReference>
<protein>
    <submittedName>
        <fullName evidence="1">Predicted protein</fullName>
    </submittedName>
</protein>
<dbReference type="RefSeq" id="WP_004980411.1">
    <property type="nucleotide sequence ID" value="NZ_DS999641.1"/>
</dbReference>
<accession>D6A487</accession>
<proteinExistence type="predicted"/>
<reference evidence="2" key="1">
    <citation type="submission" date="2008-12" db="EMBL/GenBank/DDBJ databases">
        <title>Annotation of Streptomyces ghanaensis ATCC 14672.</title>
        <authorList>
            <consortium name="The Broad Institute Genome Sequencing Platform"/>
            <consortium name="Broad Institute Microbial Sequencing Center"/>
            <person name="Fischbach M."/>
            <person name="Ward D."/>
            <person name="Young S."/>
            <person name="Kodira C.D."/>
            <person name="Zeng Q."/>
            <person name="Koehrsen M."/>
            <person name="Godfrey P."/>
            <person name="Alvarado L."/>
            <person name="Berlin A.M."/>
            <person name="Borenstein D."/>
            <person name="Chen Z."/>
            <person name="Engels R."/>
            <person name="Freedman E."/>
            <person name="Gellesch M."/>
            <person name="Goldberg J."/>
            <person name="Griggs A."/>
            <person name="Gujja S."/>
            <person name="Heiman D.I."/>
            <person name="Hepburn T.A."/>
            <person name="Howarth C."/>
            <person name="Jen D."/>
            <person name="Larson L."/>
            <person name="Lewis B."/>
            <person name="Mehta T."/>
            <person name="Park D."/>
            <person name="Pearson M."/>
            <person name="Roberts A."/>
            <person name="Saif S."/>
            <person name="Shea T.D."/>
            <person name="Shenoy N."/>
            <person name="Sisk P."/>
            <person name="Stolte C."/>
            <person name="Sykes S.N."/>
            <person name="Walk T."/>
            <person name="White J."/>
            <person name="Yandava C."/>
            <person name="Straight P."/>
            <person name="Clardy J."/>
            <person name="Hung D."/>
            <person name="Kolter R."/>
            <person name="Mekalanos J."/>
            <person name="Walker S."/>
            <person name="Walsh C.T."/>
            <person name="Wieland B.L.C."/>
            <person name="Ilzarbe M."/>
            <person name="Galagan J."/>
            <person name="Nusbaum C."/>
            <person name="Birren B."/>
        </authorList>
    </citation>
    <scope>NUCLEOTIDE SEQUENCE [LARGE SCALE GENOMIC DNA]</scope>
    <source>
        <strain evidence="2">ATCC 14672 / DSM 40746 / JCM 4963 / KCTC 9882 / NRRL B-12104 / FH 1290</strain>
    </source>
</reference>
<organism evidence="1 2">
    <name type="scientific">Streptomyces viridosporus (strain ATCC 14672 / DSM 40746 / JCM 4963 / KCTC 9882 / NRRL B-12104 / FH 1290)</name>
    <name type="common">Streptomyces ghanaensis</name>
    <dbReference type="NCBI Taxonomy" id="566461"/>
    <lineage>
        <taxon>Bacteria</taxon>
        <taxon>Bacillati</taxon>
        <taxon>Actinomycetota</taxon>
        <taxon>Actinomycetes</taxon>
        <taxon>Kitasatosporales</taxon>
        <taxon>Streptomycetaceae</taxon>
        <taxon>Streptomyces</taxon>
    </lineage>
</organism>
<dbReference type="eggNOG" id="ENOG50326QR">
    <property type="taxonomic scope" value="Bacteria"/>
</dbReference>